<dbReference type="InterPro" id="IPR050275">
    <property type="entry name" value="PGM_Phosphatase"/>
</dbReference>
<proteinExistence type="predicted"/>
<dbReference type="Pfam" id="PF00300">
    <property type="entry name" value="His_Phos_1"/>
    <property type="match status" value="2"/>
</dbReference>
<dbReference type="SMART" id="SM00855">
    <property type="entry name" value="PGAM"/>
    <property type="match status" value="1"/>
</dbReference>
<dbReference type="Gene3D" id="3.40.50.1240">
    <property type="entry name" value="Phosphoglycerate mutase-like"/>
    <property type="match status" value="1"/>
</dbReference>
<dbReference type="PANTHER" id="PTHR48100">
    <property type="entry name" value="BROAD-SPECIFICITY PHOSPHATASE YOR283W-RELATED"/>
    <property type="match status" value="1"/>
</dbReference>
<dbReference type="GO" id="GO:0005737">
    <property type="term" value="C:cytoplasm"/>
    <property type="evidence" value="ECO:0007669"/>
    <property type="project" value="TreeGrafter"/>
</dbReference>
<dbReference type="CDD" id="cd07040">
    <property type="entry name" value="HP"/>
    <property type="match status" value="1"/>
</dbReference>
<reference evidence="1 2" key="1">
    <citation type="journal article" date="2016" name="Genome Biol. Evol.">
        <title>Divergent and convergent evolution of fungal pathogenicity.</title>
        <authorList>
            <person name="Shang Y."/>
            <person name="Xiao G."/>
            <person name="Zheng P."/>
            <person name="Cen K."/>
            <person name="Zhan S."/>
            <person name="Wang C."/>
        </authorList>
    </citation>
    <scope>NUCLEOTIDE SEQUENCE [LARGE SCALE GENOMIC DNA]</scope>
    <source>
        <strain evidence="1 2">RCEF 264</strain>
    </source>
</reference>
<keyword evidence="2" id="KW-1185">Reference proteome</keyword>
<evidence type="ECO:0000313" key="1">
    <source>
        <dbReference type="EMBL" id="OAA61109.1"/>
    </source>
</evidence>
<dbReference type="EMBL" id="AZHD01000008">
    <property type="protein sequence ID" value="OAA61109.1"/>
    <property type="molecule type" value="Genomic_DNA"/>
</dbReference>
<dbReference type="AlphaFoldDB" id="A0A167TZE3"/>
<dbReference type="OrthoDB" id="496981at2759"/>
<dbReference type="GO" id="GO:0016791">
    <property type="term" value="F:phosphatase activity"/>
    <property type="evidence" value="ECO:0007669"/>
    <property type="project" value="TreeGrafter"/>
</dbReference>
<gene>
    <name evidence="1" type="ORF">SPI_05133</name>
</gene>
<name>A0A167TZE3_9HYPO</name>
<protein>
    <submittedName>
        <fullName evidence="1">Phosphoglycerate mutase</fullName>
    </submittedName>
</protein>
<dbReference type="SUPFAM" id="SSF53254">
    <property type="entry name" value="Phosphoglycerate mutase-like"/>
    <property type="match status" value="1"/>
</dbReference>
<organism evidence="1 2">
    <name type="scientific">Niveomyces insectorum RCEF 264</name>
    <dbReference type="NCBI Taxonomy" id="1081102"/>
    <lineage>
        <taxon>Eukaryota</taxon>
        <taxon>Fungi</taxon>
        <taxon>Dikarya</taxon>
        <taxon>Ascomycota</taxon>
        <taxon>Pezizomycotina</taxon>
        <taxon>Sordariomycetes</taxon>
        <taxon>Hypocreomycetidae</taxon>
        <taxon>Hypocreales</taxon>
        <taxon>Cordycipitaceae</taxon>
        <taxon>Niveomyces</taxon>
    </lineage>
</organism>
<accession>A0A167TZE3</accession>
<sequence>MVVFDFVRHAQGYHNLSADNLNMPDPNLTPLGEEQCADLRRRYAHHDRVRLFVASPLRRTLRTCLLAFGPEAAAAATAAAAAEAVAPAAPTYPENLRVVALPELQEVSSLPSDVGSAPAVLHTEFAAEPVDLSRVQHGWNHKGLGSPYECTIDKLEARGRAARRNLRALAAGLDADDRVVVVSHGGFLHFLTEDYDGIAPSRGTSWKNAECRSFEFVDPTGADEDARLRETDASRQARRGTATGLTQAEQLELRAVYYEFLMEEVEKVAREGVAVQFESDYATTVGQREVEAQRA</sequence>
<dbReference type="PANTHER" id="PTHR48100:SF54">
    <property type="entry name" value="PHOSPHATASE SPAC5H10.03-RELATED"/>
    <property type="match status" value="1"/>
</dbReference>
<dbReference type="InterPro" id="IPR013078">
    <property type="entry name" value="His_Pase_superF_clade-1"/>
</dbReference>
<dbReference type="Proteomes" id="UP000076874">
    <property type="component" value="Unassembled WGS sequence"/>
</dbReference>
<evidence type="ECO:0000313" key="2">
    <source>
        <dbReference type="Proteomes" id="UP000076874"/>
    </source>
</evidence>
<dbReference type="InterPro" id="IPR029033">
    <property type="entry name" value="His_PPase_superfam"/>
</dbReference>
<comment type="caution">
    <text evidence="1">The sequence shown here is derived from an EMBL/GenBank/DDBJ whole genome shotgun (WGS) entry which is preliminary data.</text>
</comment>